<dbReference type="CDD" id="cd02440">
    <property type="entry name" value="AdoMet_MTases"/>
    <property type="match status" value="1"/>
</dbReference>
<keyword evidence="3" id="KW-0808">Transferase</keyword>
<reference evidence="6 7" key="1">
    <citation type="journal article" date="2019" name="Int. J. Syst. Evol. Microbiol.">
        <title>The Global Catalogue of Microorganisms (GCM) 10K type strain sequencing project: providing services to taxonomists for standard genome sequencing and annotation.</title>
        <authorList>
            <consortium name="The Broad Institute Genomics Platform"/>
            <consortium name="The Broad Institute Genome Sequencing Center for Infectious Disease"/>
            <person name="Wu L."/>
            <person name="Ma J."/>
        </authorList>
    </citation>
    <scope>NUCLEOTIDE SEQUENCE [LARGE SCALE GENOMIC DNA]</scope>
    <source>
        <strain evidence="6 7">JCM 4788</strain>
    </source>
</reference>
<evidence type="ECO:0000256" key="3">
    <source>
        <dbReference type="ARBA" id="ARBA00022679"/>
    </source>
</evidence>
<keyword evidence="7" id="KW-1185">Reference proteome</keyword>
<sequence length="290" mass="32810">MGPADTKGNYNGASPGAIQHHYDVSNDFYRLWLDENCVYSSALWQDGDTLDSAQLRKLDYFVTQTNAAGSGRVLDIGCGWGGLLQRMTEVHGVGETVGLTLSEEQAETVRALELPGCDVRLENWTDHRPAERYDAIISIGAFEHFARRGLSRTERVAGYRAFFESCRSWLRPGGRLGLQTVGKGNTLKLDRAYIRDIAFVSDDIFPETEPPRLSEILEASELIFDPIAVRFDRAHYGRTIRTWLERLRNNRDAAEAVAGADTVVRYERYLEVTAQSFEKRFANLFRITFE</sequence>
<dbReference type="PANTHER" id="PTHR43667">
    <property type="entry name" value="CYCLOPROPANE-FATTY-ACYL-PHOSPHOLIPID SYNTHASE"/>
    <property type="match status" value="1"/>
</dbReference>
<comment type="caution">
    <text evidence="6">The sequence shown here is derived from an EMBL/GenBank/DDBJ whole genome shotgun (WGS) entry which is preliminary data.</text>
</comment>
<keyword evidence="4" id="KW-0949">S-adenosyl-L-methionine</keyword>
<evidence type="ECO:0000313" key="6">
    <source>
        <dbReference type="EMBL" id="GAA0395400.1"/>
    </source>
</evidence>
<dbReference type="PANTHER" id="PTHR43667:SF1">
    <property type="entry name" value="CYCLOPROPANE-FATTY-ACYL-PHOSPHOLIPID SYNTHASE"/>
    <property type="match status" value="1"/>
</dbReference>
<name>A0ABN0YH59_9ACTN</name>
<dbReference type="PIRSF" id="PIRSF003085">
    <property type="entry name" value="CMAS"/>
    <property type="match status" value="1"/>
</dbReference>
<evidence type="ECO:0000256" key="5">
    <source>
        <dbReference type="ARBA" id="ARBA00023098"/>
    </source>
</evidence>
<dbReference type="InterPro" id="IPR029063">
    <property type="entry name" value="SAM-dependent_MTases_sf"/>
</dbReference>
<organism evidence="6 7">
    <name type="scientific">Streptomyces luteireticuli</name>
    <dbReference type="NCBI Taxonomy" id="173858"/>
    <lineage>
        <taxon>Bacteria</taxon>
        <taxon>Bacillati</taxon>
        <taxon>Actinomycetota</taxon>
        <taxon>Actinomycetes</taxon>
        <taxon>Kitasatosporales</taxon>
        <taxon>Streptomycetaceae</taxon>
        <taxon>Streptomyces</taxon>
    </lineage>
</organism>
<dbReference type="RefSeq" id="WP_344021335.1">
    <property type="nucleotide sequence ID" value="NZ_BAAABX010000015.1"/>
</dbReference>
<evidence type="ECO:0000313" key="7">
    <source>
        <dbReference type="Proteomes" id="UP001500879"/>
    </source>
</evidence>
<accession>A0ABN0YH59</accession>
<evidence type="ECO:0000256" key="2">
    <source>
        <dbReference type="ARBA" id="ARBA00022603"/>
    </source>
</evidence>
<evidence type="ECO:0000256" key="4">
    <source>
        <dbReference type="ARBA" id="ARBA00022691"/>
    </source>
</evidence>
<dbReference type="SUPFAM" id="SSF53335">
    <property type="entry name" value="S-adenosyl-L-methionine-dependent methyltransferases"/>
    <property type="match status" value="1"/>
</dbReference>
<protein>
    <recommendedName>
        <fullName evidence="8">Class I SAM-dependent methyltransferase</fullName>
    </recommendedName>
</protein>
<dbReference type="Pfam" id="PF02353">
    <property type="entry name" value="CMAS"/>
    <property type="match status" value="1"/>
</dbReference>
<keyword evidence="2" id="KW-0489">Methyltransferase</keyword>
<dbReference type="InterPro" id="IPR050723">
    <property type="entry name" value="CFA/CMAS"/>
</dbReference>
<comment type="similarity">
    <text evidence="1">Belongs to the CFA/CMAS family.</text>
</comment>
<gene>
    <name evidence="6" type="ORF">GCM10010357_15520</name>
</gene>
<dbReference type="EMBL" id="BAAABX010000015">
    <property type="protein sequence ID" value="GAA0395400.1"/>
    <property type="molecule type" value="Genomic_DNA"/>
</dbReference>
<keyword evidence="5" id="KW-0443">Lipid metabolism</keyword>
<evidence type="ECO:0000256" key="1">
    <source>
        <dbReference type="ARBA" id="ARBA00010815"/>
    </source>
</evidence>
<dbReference type="InterPro" id="IPR003333">
    <property type="entry name" value="CMAS"/>
</dbReference>
<dbReference type="Proteomes" id="UP001500879">
    <property type="component" value="Unassembled WGS sequence"/>
</dbReference>
<dbReference type="Gene3D" id="3.40.50.150">
    <property type="entry name" value="Vaccinia Virus protein VP39"/>
    <property type="match status" value="1"/>
</dbReference>
<proteinExistence type="inferred from homology"/>
<evidence type="ECO:0008006" key="8">
    <source>
        <dbReference type="Google" id="ProtNLM"/>
    </source>
</evidence>